<organism evidence="2 3">
    <name type="scientific">Thermincola ferriacetica</name>
    <dbReference type="NCBI Taxonomy" id="281456"/>
    <lineage>
        <taxon>Bacteria</taxon>
        <taxon>Bacillati</taxon>
        <taxon>Bacillota</taxon>
        <taxon>Clostridia</taxon>
        <taxon>Eubacteriales</taxon>
        <taxon>Thermincolaceae</taxon>
        <taxon>Thermincola</taxon>
    </lineage>
</organism>
<dbReference type="PANTHER" id="PTHR36836:SF1">
    <property type="entry name" value="COLANIC ACID BIOSYNTHESIS PROTEIN WCAK"/>
    <property type="match status" value="1"/>
</dbReference>
<dbReference type="EMBL" id="LGTE01000032">
    <property type="protein sequence ID" value="KNZ68424.1"/>
    <property type="molecule type" value="Genomic_DNA"/>
</dbReference>
<dbReference type="InterPro" id="IPR007345">
    <property type="entry name" value="Polysacch_pyruvyl_Trfase"/>
</dbReference>
<dbReference type="InterPro" id="IPR019896">
    <property type="entry name" value="Polysacch_pyruvyl_Trfase_CsaB"/>
</dbReference>
<dbReference type="PATRIC" id="fig|281456.6.peg.3205"/>
<gene>
    <name evidence="2" type="ORF">Tfer_3062</name>
</gene>
<feature type="domain" description="Polysaccharide pyruvyl transferase" evidence="1">
    <location>
        <begin position="14"/>
        <end position="297"/>
    </location>
</feature>
<dbReference type="Proteomes" id="UP000037175">
    <property type="component" value="Unassembled WGS sequence"/>
</dbReference>
<comment type="caution">
    <text evidence="2">The sequence shown here is derived from an EMBL/GenBank/DDBJ whole genome shotgun (WGS) entry which is preliminary data.</text>
</comment>
<protein>
    <submittedName>
        <fullName evidence="2">Polysaccharide pyruvyl transferase CsaB</fullName>
    </submittedName>
</protein>
<sequence>MKKVVISGYYGYDNVGDEALLKAIVDALRSCDNKIHITVLSAQPEKTGRSLGVAAVSRTNLREIVAAIRNTDLLISGGGSLLQDVTGPLTIPYYLGIVAMAKALGKPVMFYAQGVGPVNKKLGRTLIKHIVNKVDLITLRDRESAELLKEIGVRKPVVKVTADPVFGLGGAGEAEPGERVLAGFGIDLKNGPLVGIAIRPWPNYESSLNALAEAAGYLLSLGRQVVIIPMHYPVDLPAAKELHKRLGNKSVLLDRSLGPDRLMALTGKLELVIAMRLHALIFGAVQGVPVIGISYDPKVDKFLQSPGCFSAGSVDSVSSETLIRLIDYILRNREAVSGQLAEFSRGLREAALENARLAIELLHRKVN</sequence>
<dbReference type="GO" id="GO:0016740">
    <property type="term" value="F:transferase activity"/>
    <property type="evidence" value="ECO:0007669"/>
    <property type="project" value="UniProtKB-KW"/>
</dbReference>
<dbReference type="RefSeq" id="WP_052219007.1">
    <property type="nucleotide sequence ID" value="NZ_LGTE01000032.1"/>
</dbReference>
<dbReference type="Pfam" id="PF04230">
    <property type="entry name" value="PS_pyruv_trans"/>
    <property type="match status" value="1"/>
</dbReference>
<proteinExistence type="predicted"/>
<dbReference type="AlphaFoldDB" id="A0A0L6W028"/>
<name>A0A0L6W028_9FIRM</name>
<evidence type="ECO:0000313" key="2">
    <source>
        <dbReference type="EMBL" id="KNZ68424.1"/>
    </source>
</evidence>
<accession>A0A0L6W028</accession>
<evidence type="ECO:0000313" key="3">
    <source>
        <dbReference type="Proteomes" id="UP000037175"/>
    </source>
</evidence>
<dbReference type="PANTHER" id="PTHR36836">
    <property type="entry name" value="COLANIC ACID BIOSYNTHESIS PROTEIN WCAK"/>
    <property type="match status" value="1"/>
</dbReference>
<keyword evidence="3" id="KW-1185">Reference proteome</keyword>
<evidence type="ECO:0000259" key="1">
    <source>
        <dbReference type="Pfam" id="PF04230"/>
    </source>
</evidence>
<reference evidence="3" key="1">
    <citation type="submission" date="2015-07" db="EMBL/GenBank/DDBJ databases">
        <title>Complete Genome of Thermincola ferriacetica strain Z-0001T.</title>
        <authorList>
            <person name="Lusk B."/>
            <person name="Badalamenti J.P."/>
            <person name="Parameswaran P."/>
            <person name="Bond D.R."/>
            <person name="Torres C.I."/>
        </authorList>
    </citation>
    <scope>NUCLEOTIDE SEQUENCE [LARGE SCALE GENOMIC DNA]</scope>
    <source>
        <strain evidence="3">Z-0001</strain>
    </source>
</reference>
<dbReference type="NCBIfam" id="TIGR03609">
    <property type="entry name" value="S_layer_CsaB"/>
    <property type="match status" value="1"/>
</dbReference>
<keyword evidence="2" id="KW-0808">Transferase</keyword>